<proteinExistence type="predicted"/>
<keyword evidence="5" id="KW-1185">Reference proteome</keyword>
<keyword evidence="2" id="KW-0288">FMN</keyword>
<evidence type="ECO:0000313" key="4">
    <source>
        <dbReference type="EMBL" id="ANX04185.1"/>
    </source>
</evidence>
<dbReference type="Pfam" id="PF03060">
    <property type="entry name" value="NMO"/>
    <property type="match status" value="1"/>
</dbReference>
<reference evidence="5" key="1">
    <citation type="submission" date="2016-03" db="EMBL/GenBank/DDBJ databases">
        <title>Complete genome sequence of Solimmundus cernigliae, representing a novel lineage of polycyclic aromatic hydrocarbon degraders within the Gammaproteobacteria.</title>
        <authorList>
            <person name="Singleton D.R."/>
            <person name="Dickey A.N."/>
            <person name="Scholl E.H."/>
            <person name="Wright F.A."/>
            <person name="Aitken M.D."/>
        </authorList>
    </citation>
    <scope>NUCLEOTIDE SEQUENCE [LARGE SCALE GENOMIC DNA]</scope>
    <source>
        <strain evidence="5">TR3.2</strain>
    </source>
</reference>
<evidence type="ECO:0000256" key="1">
    <source>
        <dbReference type="ARBA" id="ARBA00022630"/>
    </source>
</evidence>
<evidence type="ECO:0000256" key="2">
    <source>
        <dbReference type="ARBA" id="ARBA00022643"/>
    </source>
</evidence>
<dbReference type="KEGG" id="gbi:PG2T_08355"/>
<dbReference type="STRING" id="1810504.PG2T_08355"/>
<dbReference type="InParanoid" id="A0A1B1YTT8"/>
<keyword evidence="3" id="KW-0560">Oxidoreductase</keyword>
<evidence type="ECO:0000313" key="5">
    <source>
        <dbReference type="Proteomes" id="UP000092952"/>
    </source>
</evidence>
<evidence type="ECO:0000256" key="3">
    <source>
        <dbReference type="ARBA" id="ARBA00023002"/>
    </source>
</evidence>
<organism evidence="4 5">
    <name type="scientific">Immundisolibacter cernigliae</name>
    <dbReference type="NCBI Taxonomy" id="1810504"/>
    <lineage>
        <taxon>Bacteria</taxon>
        <taxon>Pseudomonadati</taxon>
        <taxon>Pseudomonadota</taxon>
        <taxon>Gammaproteobacteria</taxon>
        <taxon>Immundisolibacterales</taxon>
        <taxon>Immundisolibacteraceae</taxon>
        <taxon>Immundisolibacter</taxon>
    </lineage>
</organism>
<dbReference type="InterPro" id="IPR004136">
    <property type="entry name" value="NMO"/>
</dbReference>
<dbReference type="Proteomes" id="UP000092952">
    <property type="component" value="Chromosome"/>
</dbReference>
<dbReference type="CDD" id="cd04730">
    <property type="entry name" value="NPD_like"/>
    <property type="match status" value="1"/>
</dbReference>
<accession>A0A1B1YTT8</accession>
<dbReference type="AlphaFoldDB" id="A0A1B1YTT8"/>
<name>A0A1B1YTT8_9GAMM</name>
<keyword evidence="1" id="KW-0285">Flavoprotein</keyword>
<protein>
    <submittedName>
        <fullName evidence="4">Uncharacterized protein</fullName>
    </submittedName>
</protein>
<dbReference type="GO" id="GO:0018580">
    <property type="term" value="F:nitronate monooxygenase activity"/>
    <property type="evidence" value="ECO:0007669"/>
    <property type="project" value="InterPro"/>
</dbReference>
<sequence length="320" mass="33453">MTSSQFRTPFCERIGIDLPIVLAGMGGVSWPKLVAAVSNAGGLGVYGAAGVEPAQIREHIREIKSLTDKPWALDLLVPMAGVFDAQIDVMMDEGCPIFLSALGLPVELMPQLRRAGMKVGAMIGAPRHARKVVAAGVDFIVAQGTDAGGHTGNIGTWSLIPQVVAAAGDTPVLAAGGIAHGSQLVAALAMGAQGVVLGTRFIASDEARAVDSWKRRIVSAEASDTTLTRCYSGKQMRGFRNSYTDSWVGREADILPFPQQMEVSRQAGVLDLLGTSDDPDRGCLPTGQSCGGVHDIKPAGSIVRDFLVEAGAALGRLPVR</sequence>
<gene>
    <name evidence="4" type="ORF">PG2T_08355</name>
</gene>
<dbReference type="PANTHER" id="PTHR32332:SF20">
    <property type="entry name" value="2-NITROPROPANE DIOXYGENASE-LIKE PROTEIN"/>
    <property type="match status" value="1"/>
</dbReference>
<dbReference type="RefSeq" id="WP_068804152.1">
    <property type="nucleotide sequence ID" value="NZ_CP014671.1"/>
</dbReference>
<dbReference type="PANTHER" id="PTHR32332">
    <property type="entry name" value="2-NITROPROPANE DIOXYGENASE"/>
    <property type="match status" value="1"/>
</dbReference>
<dbReference type="InterPro" id="IPR013785">
    <property type="entry name" value="Aldolase_TIM"/>
</dbReference>
<dbReference type="Gene3D" id="3.20.20.70">
    <property type="entry name" value="Aldolase class I"/>
    <property type="match status" value="1"/>
</dbReference>
<dbReference type="EMBL" id="CP014671">
    <property type="protein sequence ID" value="ANX04185.1"/>
    <property type="molecule type" value="Genomic_DNA"/>
</dbReference>
<dbReference type="SUPFAM" id="SSF51412">
    <property type="entry name" value="Inosine monophosphate dehydrogenase (IMPDH)"/>
    <property type="match status" value="1"/>
</dbReference>